<evidence type="ECO:0000256" key="3">
    <source>
        <dbReference type="ARBA" id="ARBA00023163"/>
    </source>
</evidence>
<comment type="caution">
    <text evidence="7">The sequence shown here is derived from an EMBL/GenBank/DDBJ whole genome shotgun (WGS) entry which is preliminary data.</text>
</comment>
<dbReference type="GO" id="GO:0042795">
    <property type="term" value="P:snRNA transcription by RNA polymerase II"/>
    <property type="evidence" value="ECO:0007669"/>
    <property type="project" value="TreeGrafter"/>
</dbReference>
<keyword evidence="2" id="KW-0238">DNA-binding</keyword>
<dbReference type="Proteomes" id="UP000681720">
    <property type="component" value="Unassembled WGS sequence"/>
</dbReference>
<evidence type="ECO:0000313" key="9">
    <source>
        <dbReference type="EMBL" id="CAF3921991.1"/>
    </source>
</evidence>
<evidence type="ECO:0000313" key="7">
    <source>
        <dbReference type="EMBL" id="CAF1516986.1"/>
    </source>
</evidence>
<keyword evidence="3" id="KW-0804">Transcription</keyword>
<evidence type="ECO:0000256" key="2">
    <source>
        <dbReference type="ARBA" id="ARBA00023125"/>
    </source>
</evidence>
<dbReference type="GO" id="GO:0000978">
    <property type="term" value="F:RNA polymerase II cis-regulatory region sequence-specific DNA binding"/>
    <property type="evidence" value="ECO:0007669"/>
    <property type="project" value="TreeGrafter"/>
</dbReference>
<dbReference type="Proteomes" id="UP000663834">
    <property type="component" value="Unassembled WGS sequence"/>
</dbReference>
<organism evidence="7 11">
    <name type="scientific">Rotaria magnacalcarata</name>
    <dbReference type="NCBI Taxonomy" id="392030"/>
    <lineage>
        <taxon>Eukaryota</taxon>
        <taxon>Metazoa</taxon>
        <taxon>Spiralia</taxon>
        <taxon>Gnathifera</taxon>
        <taxon>Rotifera</taxon>
        <taxon>Eurotatoria</taxon>
        <taxon>Bdelloidea</taxon>
        <taxon>Philodinida</taxon>
        <taxon>Philodinidae</taxon>
        <taxon>Rotaria</taxon>
    </lineage>
</organism>
<dbReference type="SMART" id="SM00717">
    <property type="entry name" value="SANT"/>
    <property type="match status" value="3"/>
</dbReference>
<protein>
    <recommendedName>
        <fullName evidence="12">snRNA-activating protein complex subunit 4</fullName>
    </recommendedName>
</protein>
<proteinExistence type="predicted"/>
<keyword evidence="1" id="KW-0805">Transcription regulation</keyword>
<keyword evidence="4" id="KW-0539">Nucleus</keyword>
<evidence type="ECO:0000256" key="1">
    <source>
        <dbReference type="ARBA" id="ARBA00023015"/>
    </source>
</evidence>
<evidence type="ECO:0008006" key="12">
    <source>
        <dbReference type="Google" id="ProtNLM"/>
    </source>
</evidence>
<dbReference type="Proteomes" id="UP000663855">
    <property type="component" value="Unassembled WGS sequence"/>
</dbReference>
<dbReference type="AlphaFoldDB" id="A0A815U7H1"/>
<dbReference type="InterPro" id="IPR001005">
    <property type="entry name" value="SANT/Myb"/>
</dbReference>
<dbReference type="PROSITE" id="PS51294">
    <property type="entry name" value="HTH_MYB"/>
    <property type="match status" value="2"/>
</dbReference>
<name>A0A815U7H1_9BILA</name>
<feature type="domain" description="Myb-like" evidence="5">
    <location>
        <begin position="422"/>
        <end position="467"/>
    </location>
</feature>
<dbReference type="GO" id="GO:0019185">
    <property type="term" value="C:snRNA-activating protein complex"/>
    <property type="evidence" value="ECO:0007669"/>
    <property type="project" value="TreeGrafter"/>
</dbReference>
<dbReference type="InterPro" id="IPR017930">
    <property type="entry name" value="Myb_dom"/>
</dbReference>
<evidence type="ECO:0000259" key="5">
    <source>
        <dbReference type="PROSITE" id="PS50090"/>
    </source>
</evidence>
<dbReference type="InterPro" id="IPR051575">
    <property type="entry name" value="Myb-like_DNA-bd"/>
</dbReference>
<dbReference type="Pfam" id="PF00249">
    <property type="entry name" value="Myb_DNA-binding"/>
    <property type="match status" value="2"/>
</dbReference>
<dbReference type="EMBL" id="CAJNOW010008536">
    <property type="protein sequence ID" value="CAF1539341.1"/>
    <property type="molecule type" value="Genomic_DNA"/>
</dbReference>
<dbReference type="Gene3D" id="1.10.10.60">
    <property type="entry name" value="Homeodomain-like"/>
    <property type="match status" value="3"/>
</dbReference>
<dbReference type="EMBL" id="CAJNOV010013281">
    <property type="protein sequence ID" value="CAF1516986.1"/>
    <property type="molecule type" value="Genomic_DNA"/>
</dbReference>
<dbReference type="PANTHER" id="PTHR46621">
    <property type="entry name" value="SNRNA-ACTIVATING PROTEIN COMPLEX SUBUNIT 4"/>
    <property type="match status" value="1"/>
</dbReference>
<dbReference type="GO" id="GO:0001006">
    <property type="term" value="F:RNA polymerase III type 3 promoter sequence-specific DNA binding"/>
    <property type="evidence" value="ECO:0007669"/>
    <property type="project" value="TreeGrafter"/>
</dbReference>
<dbReference type="InterPro" id="IPR009057">
    <property type="entry name" value="Homeodomain-like_sf"/>
</dbReference>
<evidence type="ECO:0000256" key="4">
    <source>
        <dbReference type="ARBA" id="ARBA00023242"/>
    </source>
</evidence>
<dbReference type="EMBL" id="CAJOBJ010002353">
    <property type="protein sequence ID" value="CAF3921991.1"/>
    <property type="molecule type" value="Genomic_DNA"/>
</dbReference>
<dbReference type="PROSITE" id="PS50090">
    <property type="entry name" value="MYB_LIKE"/>
    <property type="match status" value="3"/>
</dbReference>
<dbReference type="CDD" id="cd00167">
    <property type="entry name" value="SANT"/>
    <property type="match status" value="2"/>
</dbReference>
<dbReference type="OrthoDB" id="2143914at2759"/>
<accession>A0A815U7H1</accession>
<dbReference type="GO" id="GO:0042796">
    <property type="term" value="P:snRNA transcription by RNA polymerase III"/>
    <property type="evidence" value="ECO:0007669"/>
    <property type="project" value="TreeGrafter"/>
</dbReference>
<dbReference type="Proteomes" id="UP000681967">
    <property type="component" value="Unassembled WGS sequence"/>
</dbReference>
<evidence type="ECO:0000313" key="8">
    <source>
        <dbReference type="EMBL" id="CAF1539341.1"/>
    </source>
</evidence>
<feature type="domain" description="Myb-like" evidence="5">
    <location>
        <begin position="363"/>
        <end position="417"/>
    </location>
</feature>
<feature type="domain" description="Myb-like" evidence="5">
    <location>
        <begin position="263"/>
        <end position="304"/>
    </location>
</feature>
<dbReference type="SUPFAM" id="SSF46689">
    <property type="entry name" value="Homeodomain-like"/>
    <property type="match status" value="2"/>
</dbReference>
<feature type="domain" description="HTH myb-type" evidence="6">
    <location>
        <begin position="263"/>
        <end position="304"/>
    </location>
</feature>
<dbReference type="EMBL" id="CAJOBH010003842">
    <property type="protein sequence ID" value="CAF3968176.1"/>
    <property type="molecule type" value="Genomic_DNA"/>
</dbReference>
<evidence type="ECO:0000313" key="10">
    <source>
        <dbReference type="EMBL" id="CAF3968176.1"/>
    </source>
</evidence>
<evidence type="ECO:0000313" key="11">
    <source>
        <dbReference type="Proteomes" id="UP000663855"/>
    </source>
</evidence>
<sequence>MSDIIKSDIEKIERALNIRVDDVEIEAVLNAAFPQPISKVFTGNDIKNEDVDETVNCYDLVKDLNTIYPHIDQSSLLAFTKALNLSYQRNLFQLSKYFQSAEVSYKSNQSVNEIIPTKIFHINNDYISNHLATNNESIQNIRRMVQREEKARLSSNEIVKKLIESTAKNIRSNKQNHLIQKIETLERSTADQSIRNKKIELIKKQLDDLRDLSNKELIDEEDIDSFIDWTNICQILMNNQYTEKSCKNAWQQICLPLIHSNASWSSEEDRLLESLVQNYGSFAQQWNIIASHFPQRSSYMCASRCMFLENSRLSKIKFSKDQIQDVKEIIEKNRDNNYISLNKVAYQMGFSLSTIRREWRNIDPNVKRGVWKLEEDQNLLQSVLKQSNRTKINWNLVSIDVIGRSQTKCYRRFIHLTKNNLKKDFQPEEDQLLIQQHQIKNGRWSEIQLLFPGRSSYSLQNRWKKLNEYKKINELFYSQQLNMQLFLLKQYPAKKETVNNINNNKYDSPNIELSYNQLKLLTSNDLFKQFCDEIDLNNLINKIGIRSFINKLSTFNNIQQIKDLFIFQ</sequence>
<evidence type="ECO:0000259" key="6">
    <source>
        <dbReference type="PROSITE" id="PS51294"/>
    </source>
</evidence>
<gene>
    <name evidence="10" type="ORF">BYL167_LOCUS11927</name>
    <name evidence="7" type="ORF">CJN711_LOCUS28166</name>
    <name evidence="9" type="ORF">GIL414_LOCUS7620</name>
    <name evidence="8" type="ORF">KQP761_LOCUS16855</name>
</gene>
<reference evidence="7" key="1">
    <citation type="submission" date="2021-02" db="EMBL/GenBank/DDBJ databases">
        <authorList>
            <person name="Nowell W R."/>
        </authorList>
    </citation>
    <scope>NUCLEOTIDE SEQUENCE</scope>
</reference>
<dbReference type="PANTHER" id="PTHR46621:SF1">
    <property type="entry name" value="SNRNA-ACTIVATING PROTEIN COMPLEX SUBUNIT 4"/>
    <property type="match status" value="1"/>
</dbReference>
<feature type="domain" description="HTH myb-type" evidence="6">
    <location>
        <begin position="417"/>
        <end position="471"/>
    </location>
</feature>